<sequence length="375" mass="42716">MKDNLIYYKTTADFDNTGEVLIYKSLLELLRNHGQVVIDDSTKTPRLFLERIKIQDSERLSSISKLTFSSSLWRSALQYCFRKKRVFFVTGIGAHSVKGIKSAIKNIVATVYCTGLRLFGVKLIRLGMSMQFAGKPAELSEVLLSKSFNHYYVRDSISLKNCQKAGVKKVKLAPDLSWAYNIGVKQTKINHNKIILSFREYAGTKDKQVEYKKRLSAAIISLCELINKLLPNSSFILTHQVNADLKFMGEIKSHLSENGFQSELVEEFITLDNASNYYTDANLVISNRLHVLLLAYKFGGLPIAFTDLQNHLKIKGIFEDSQLGQLLFDFNYKTPELTQLLQNVIENRERLLSSTKETAKSNKLELERITKTIFS</sequence>
<dbReference type="RefSeq" id="WP_120273239.1">
    <property type="nucleotide sequence ID" value="NZ_RAPN01000001.1"/>
</dbReference>
<feature type="domain" description="Polysaccharide pyruvyl transferase" evidence="1">
    <location>
        <begin position="16"/>
        <end position="299"/>
    </location>
</feature>
<dbReference type="AlphaFoldDB" id="A0A419W9A4"/>
<dbReference type="OrthoDB" id="1228743at2"/>
<comment type="caution">
    <text evidence="2">The sequence shown here is derived from an EMBL/GenBank/DDBJ whole genome shotgun (WGS) entry which is preliminary data.</text>
</comment>
<keyword evidence="2" id="KW-0808">Transferase</keyword>
<name>A0A419W9A4_9BACT</name>
<evidence type="ECO:0000259" key="1">
    <source>
        <dbReference type="Pfam" id="PF04230"/>
    </source>
</evidence>
<dbReference type="InterPro" id="IPR007345">
    <property type="entry name" value="Polysacch_pyruvyl_Trfase"/>
</dbReference>
<dbReference type="EMBL" id="RAPN01000001">
    <property type="protein sequence ID" value="RKD91982.1"/>
    <property type="molecule type" value="Genomic_DNA"/>
</dbReference>
<proteinExistence type="predicted"/>
<organism evidence="2 3">
    <name type="scientific">Mangrovibacterium diazotrophicum</name>
    <dbReference type="NCBI Taxonomy" id="1261403"/>
    <lineage>
        <taxon>Bacteria</taxon>
        <taxon>Pseudomonadati</taxon>
        <taxon>Bacteroidota</taxon>
        <taxon>Bacteroidia</taxon>
        <taxon>Marinilabiliales</taxon>
        <taxon>Prolixibacteraceae</taxon>
        <taxon>Mangrovibacterium</taxon>
    </lineage>
</organism>
<keyword evidence="3" id="KW-1185">Reference proteome</keyword>
<dbReference type="PANTHER" id="PTHR36836:SF1">
    <property type="entry name" value="COLANIC ACID BIOSYNTHESIS PROTEIN WCAK"/>
    <property type="match status" value="1"/>
</dbReference>
<dbReference type="PANTHER" id="PTHR36836">
    <property type="entry name" value="COLANIC ACID BIOSYNTHESIS PROTEIN WCAK"/>
    <property type="match status" value="1"/>
</dbReference>
<dbReference type="Proteomes" id="UP000283387">
    <property type="component" value="Unassembled WGS sequence"/>
</dbReference>
<evidence type="ECO:0000313" key="3">
    <source>
        <dbReference type="Proteomes" id="UP000283387"/>
    </source>
</evidence>
<accession>A0A419W9A4</accession>
<dbReference type="GO" id="GO:0016740">
    <property type="term" value="F:transferase activity"/>
    <property type="evidence" value="ECO:0007669"/>
    <property type="project" value="UniProtKB-KW"/>
</dbReference>
<reference evidence="2 3" key="1">
    <citation type="submission" date="2018-09" db="EMBL/GenBank/DDBJ databases">
        <title>Genomic Encyclopedia of Archaeal and Bacterial Type Strains, Phase II (KMG-II): from individual species to whole genera.</title>
        <authorList>
            <person name="Goeker M."/>
        </authorList>
    </citation>
    <scope>NUCLEOTIDE SEQUENCE [LARGE SCALE GENOMIC DNA]</scope>
    <source>
        <strain evidence="2 3">DSM 27148</strain>
    </source>
</reference>
<evidence type="ECO:0000313" key="2">
    <source>
        <dbReference type="EMBL" id="RKD91982.1"/>
    </source>
</evidence>
<gene>
    <name evidence="2" type="ORF">BC643_2351</name>
</gene>
<dbReference type="Pfam" id="PF04230">
    <property type="entry name" value="PS_pyruv_trans"/>
    <property type="match status" value="1"/>
</dbReference>
<protein>
    <submittedName>
        <fullName evidence="2">Polysaccharide pyruvyl transferase WcaK-like protein</fullName>
    </submittedName>
</protein>